<protein>
    <submittedName>
        <fullName evidence="2">Uncharacterized protein</fullName>
    </submittedName>
</protein>
<dbReference type="Proteomes" id="UP001430953">
    <property type="component" value="Unassembled WGS sequence"/>
</dbReference>
<comment type="caution">
    <text evidence="2">The sequence shown here is derived from an EMBL/GenBank/DDBJ whole genome shotgun (WGS) entry which is preliminary data.</text>
</comment>
<keyword evidence="3" id="KW-1185">Reference proteome</keyword>
<feature type="region of interest" description="Disordered" evidence="1">
    <location>
        <begin position="105"/>
        <end position="139"/>
    </location>
</feature>
<accession>A0AAW2FK38</accession>
<feature type="compositionally biased region" description="Basic and acidic residues" evidence="1">
    <location>
        <begin position="48"/>
        <end position="77"/>
    </location>
</feature>
<proteinExistence type="predicted"/>
<feature type="compositionally biased region" description="Basic and acidic residues" evidence="1">
    <location>
        <begin position="111"/>
        <end position="125"/>
    </location>
</feature>
<sequence length="139" mass="16924">MRRKFPSFTRSFCKESNTGVYSFHKYIYPKAQPPPSMKASSRKRRKVRIDYEARAKQDGEEAREKERKRKPDKERTQTQHLVSIIDDEIQLAEKRLFRFSCTRSKNSRPTRFVDAEEKARRDDSRGRRKRRERENEQRR</sequence>
<evidence type="ECO:0000256" key="1">
    <source>
        <dbReference type="SAM" id="MobiDB-lite"/>
    </source>
</evidence>
<evidence type="ECO:0000313" key="3">
    <source>
        <dbReference type="Proteomes" id="UP001430953"/>
    </source>
</evidence>
<evidence type="ECO:0000313" key="2">
    <source>
        <dbReference type="EMBL" id="KAL0115034.1"/>
    </source>
</evidence>
<dbReference type="AlphaFoldDB" id="A0AAW2FK38"/>
<dbReference type="EMBL" id="JADYXP020000010">
    <property type="protein sequence ID" value="KAL0115034.1"/>
    <property type="molecule type" value="Genomic_DNA"/>
</dbReference>
<name>A0AAW2FK38_9HYME</name>
<feature type="region of interest" description="Disordered" evidence="1">
    <location>
        <begin position="28"/>
        <end position="81"/>
    </location>
</feature>
<organism evidence="2 3">
    <name type="scientific">Cardiocondyla obscurior</name>
    <dbReference type="NCBI Taxonomy" id="286306"/>
    <lineage>
        <taxon>Eukaryota</taxon>
        <taxon>Metazoa</taxon>
        <taxon>Ecdysozoa</taxon>
        <taxon>Arthropoda</taxon>
        <taxon>Hexapoda</taxon>
        <taxon>Insecta</taxon>
        <taxon>Pterygota</taxon>
        <taxon>Neoptera</taxon>
        <taxon>Endopterygota</taxon>
        <taxon>Hymenoptera</taxon>
        <taxon>Apocrita</taxon>
        <taxon>Aculeata</taxon>
        <taxon>Formicoidea</taxon>
        <taxon>Formicidae</taxon>
        <taxon>Myrmicinae</taxon>
        <taxon>Cardiocondyla</taxon>
    </lineage>
</organism>
<gene>
    <name evidence="2" type="ORF">PUN28_010534</name>
</gene>
<reference evidence="2 3" key="1">
    <citation type="submission" date="2023-03" db="EMBL/GenBank/DDBJ databases">
        <title>High recombination rates correlate with genetic variation in Cardiocondyla obscurior ants.</title>
        <authorList>
            <person name="Errbii M."/>
        </authorList>
    </citation>
    <scope>NUCLEOTIDE SEQUENCE [LARGE SCALE GENOMIC DNA]</scope>
    <source>
        <strain evidence="2">Alpha-2009</strain>
        <tissue evidence="2">Whole body</tissue>
    </source>
</reference>